<accession>A0A8T0T9T9</accession>
<dbReference type="AlphaFoldDB" id="A0A8T0T9T9"/>
<dbReference type="Proteomes" id="UP000823388">
    <property type="component" value="Chromosome 4N"/>
</dbReference>
<reference evidence="2" key="1">
    <citation type="submission" date="2020-05" db="EMBL/GenBank/DDBJ databases">
        <title>WGS assembly of Panicum virgatum.</title>
        <authorList>
            <person name="Lovell J.T."/>
            <person name="Jenkins J."/>
            <person name="Shu S."/>
            <person name="Juenger T.E."/>
            <person name="Schmutz J."/>
        </authorList>
    </citation>
    <scope>NUCLEOTIDE SEQUENCE</scope>
    <source>
        <strain evidence="2">AP13</strain>
    </source>
</reference>
<comment type="caution">
    <text evidence="2">The sequence shown here is derived from an EMBL/GenBank/DDBJ whole genome shotgun (WGS) entry which is preliminary data.</text>
</comment>
<dbReference type="EMBL" id="CM029044">
    <property type="protein sequence ID" value="KAG2607760.1"/>
    <property type="molecule type" value="Genomic_DNA"/>
</dbReference>
<name>A0A8T0T9T9_PANVG</name>
<keyword evidence="3" id="KW-1185">Reference proteome</keyword>
<proteinExistence type="predicted"/>
<feature type="region of interest" description="Disordered" evidence="1">
    <location>
        <begin position="1"/>
        <end position="31"/>
    </location>
</feature>
<evidence type="ECO:0000256" key="1">
    <source>
        <dbReference type="SAM" id="MobiDB-lite"/>
    </source>
</evidence>
<evidence type="ECO:0000313" key="2">
    <source>
        <dbReference type="EMBL" id="KAG2607760.1"/>
    </source>
</evidence>
<organism evidence="2 3">
    <name type="scientific">Panicum virgatum</name>
    <name type="common">Blackwell switchgrass</name>
    <dbReference type="NCBI Taxonomy" id="38727"/>
    <lineage>
        <taxon>Eukaryota</taxon>
        <taxon>Viridiplantae</taxon>
        <taxon>Streptophyta</taxon>
        <taxon>Embryophyta</taxon>
        <taxon>Tracheophyta</taxon>
        <taxon>Spermatophyta</taxon>
        <taxon>Magnoliopsida</taxon>
        <taxon>Liliopsida</taxon>
        <taxon>Poales</taxon>
        <taxon>Poaceae</taxon>
        <taxon>PACMAD clade</taxon>
        <taxon>Panicoideae</taxon>
        <taxon>Panicodae</taxon>
        <taxon>Paniceae</taxon>
        <taxon>Panicinae</taxon>
        <taxon>Panicum</taxon>
        <taxon>Panicum sect. Hiantes</taxon>
    </lineage>
</organism>
<protein>
    <submittedName>
        <fullName evidence="2">Uncharacterized protein</fullName>
    </submittedName>
</protein>
<sequence>MPNDASSLDYGLFGEPYLMDQDQSEPYLEEEPPRFYSTLSTAPRGLRDRSYSQFDLPSYSSSGQFDDLMMNQWPYNHTEFSMPSFLSDTSGYPYQLQDFSSSANGASRYPSYRPANGH</sequence>
<gene>
    <name evidence="2" type="ORF">PVAP13_4NG271400</name>
</gene>
<evidence type="ECO:0000313" key="3">
    <source>
        <dbReference type="Proteomes" id="UP000823388"/>
    </source>
</evidence>